<dbReference type="InterPro" id="IPR015422">
    <property type="entry name" value="PyrdxlP-dep_Trfase_small"/>
</dbReference>
<evidence type="ECO:0000256" key="4">
    <source>
        <dbReference type="ARBA" id="ARBA00022679"/>
    </source>
</evidence>
<evidence type="ECO:0000256" key="7">
    <source>
        <dbReference type="SAM" id="MobiDB-lite"/>
    </source>
</evidence>
<dbReference type="EMBL" id="JARJCM010000133">
    <property type="protein sequence ID" value="KAJ7026765.1"/>
    <property type="molecule type" value="Genomic_DNA"/>
</dbReference>
<organism evidence="9 10">
    <name type="scientific">Mycena alexandri</name>
    <dbReference type="NCBI Taxonomy" id="1745969"/>
    <lineage>
        <taxon>Eukaryota</taxon>
        <taxon>Fungi</taxon>
        <taxon>Dikarya</taxon>
        <taxon>Basidiomycota</taxon>
        <taxon>Agaricomycotina</taxon>
        <taxon>Agaricomycetes</taxon>
        <taxon>Agaricomycetidae</taxon>
        <taxon>Agaricales</taxon>
        <taxon>Marasmiineae</taxon>
        <taxon>Mycenaceae</taxon>
        <taxon>Mycena</taxon>
    </lineage>
</organism>
<comment type="cofactor">
    <cofactor evidence="1">
        <name>pyridoxal 5'-phosphate</name>
        <dbReference type="ChEBI" id="CHEBI:597326"/>
    </cofactor>
</comment>
<dbReference type="AlphaFoldDB" id="A0AAD6WW17"/>
<evidence type="ECO:0000313" key="9">
    <source>
        <dbReference type="EMBL" id="KAJ7026765.1"/>
    </source>
</evidence>
<sequence length="550" mass="59487">MPMSMRTDVRTHAARAPSLTPSHSRLESASPHFPLPRYLWPAEIVGGMGGHLSTGTTWWRACDGGAHCKEVACASYVPGGREYARAPSIHRHGPTQLFFFFSCSLASGRRSFRLLSSFTSSFTNDGNLVHAADEKVGVMPALTPGVRAEHDECLLRRVSSVHVPGSGRYAPMCSSSSTFPFLSRLLLALFPSPNPRLTLLSSLARDAHPASPSDIFLTAGASAGVSLLINMLITAPTSGILIPIPQYPLYTAALAQHHGTPVPYYLDEEAGWATSVPSIIEAIKKARGEGVEVKALVIINPGNPTGGVLDARTMEKVVKVCEEESLVLLADEVYQDNLHDRANQPFTSFKKVVRDLQSPVPLVSFHSISKGVSGECGRRGGYFELVNVSEEVRALVYKLVSVGLCPPLSGQIGVDCMVRPPKEGEPSYALWKKETATIHEALASRTLIMAQRLSALPGVSCVQSPGALYLFPRITIPAKAIEHAKSLGKEPDAFYAMGLLEETGICVVPGSGFGQRDGEWHYRLTCLCPGVEEYVGKLEGFHQAFLKRWS</sequence>
<feature type="domain" description="Aminotransferase class I/classII large" evidence="8">
    <location>
        <begin position="208"/>
        <end position="526"/>
    </location>
</feature>
<dbReference type="Gene3D" id="3.90.1150.10">
    <property type="entry name" value="Aspartate Aminotransferase, domain 1"/>
    <property type="match status" value="1"/>
</dbReference>
<evidence type="ECO:0000256" key="1">
    <source>
        <dbReference type="ARBA" id="ARBA00001933"/>
    </source>
</evidence>
<dbReference type="GO" id="GO:0030170">
    <property type="term" value="F:pyridoxal phosphate binding"/>
    <property type="evidence" value="ECO:0007669"/>
    <property type="project" value="InterPro"/>
</dbReference>
<dbReference type="InterPro" id="IPR015421">
    <property type="entry name" value="PyrdxlP-dep_Trfase_major"/>
</dbReference>
<comment type="subunit">
    <text evidence="2">Homodimer.</text>
</comment>
<dbReference type="PANTHER" id="PTHR11751">
    <property type="entry name" value="ALANINE AMINOTRANSFERASE"/>
    <property type="match status" value="1"/>
</dbReference>
<feature type="region of interest" description="Disordered" evidence="7">
    <location>
        <begin position="1"/>
        <end position="28"/>
    </location>
</feature>
<dbReference type="InterPro" id="IPR004839">
    <property type="entry name" value="Aminotransferase_I/II_large"/>
</dbReference>
<accession>A0AAD6WW17</accession>
<evidence type="ECO:0000256" key="2">
    <source>
        <dbReference type="ARBA" id="ARBA00011738"/>
    </source>
</evidence>
<keyword evidence="4 9" id="KW-0808">Transferase</keyword>
<evidence type="ECO:0000256" key="5">
    <source>
        <dbReference type="ARBA" id="ARBA00022898"/>
    </source>
</evidence>
<dbReference type="FunFam" id="3.90.1150.10:FF:000151">
    <property type="entry name" value="Alanine aminotransferase 2"/>
    <property type="match status" value="1"/>
</dbReference>
<keyword evidence="3" id="KW-0032">Aminotransferase</keyword>
<keyword evidence="10" id="KW-1185">Reference proteome</keyword>
<dbReference type="GO" id="GO:0008483">
    <property type="term" value="F:transaminase activity"/>
    <property type="evidence" value="ECO:0007669"/>
    <property type="project" value="UniProtKB-KW"/>
</dbReference>
<dbReference type="Pfam" id="PF00155">
    <property type="entry name" value="Aminotran_1_2"/>
    <property type="match status" value="1"/>
</dbReference>
<reference evidence="9" key="1">
    <citation type="submission" date="2023-03" db="EMBL/GenBank/DDBJ databases">
        <title>Massive genome expansion in bonnet fungi (Mycena s.s.) driven by repeated elements and novel gene families across ecological guilds.</title>
        <authorList>
            <consortium name="Lawrence Berkeley National Laboratory"/>
            <person name="Harder C.B."/>
            <person name="Miyauchi S."/>
            <person name="Viragh M."/>
            <person name="Kuo A."/>
            <person name="Thoen E."/>
            <person name="Andreopoulos B."/>
            <person name="Lu D."/>
            <person name="Skrede I."/>
            <person name="Drula E."/>
            <person name="Henrissat B."/>
            <person name="Morin E."/>
            <person name="Kohler A."/>
            <person name="Barry K."/>
            <person name="LaButti K."/>
            <person name="Morin E."/>
            <person name="Salamov A."/>
            <person name="Lipzen A."/>
            <person name="Mereny Z."/>
            <person name="Hegedus B."/>
            <person name="Baldrian P."/>
            <person name="Stursova M."/>
            <person name="Weitz H."/>
            <person name="Taylor A."/>
            <person name="Grigoriev I.V."/>
            <person name="Nagy L.G."/>
            <person name="Martin F."/>
            <person name="Kauserud H."/>
        </authorList>
    </citation>
    <scope>NUCLEOTIDE SEQUENCE</scope>
    <source>
        <strain evidence="9">CBHHK200</strain>
    </source>
</reference>
<evidence type="ECO:0000313" key="10">
    <source>
        <dbReference type="Proteomes" id="UP001218188"/>
    </source>
</evidence>
<dbReference type="PANTHER" id="PTHR11751:SF29">
    <property type="entry name" value="ALANINE TRANSAMINASE"/>
    <property type="match status" value="1"/>
</dbReference>
<dbReference type="Gene3D" id="3.40.640.10">
    <property type="entry name" value="Type I PLP-dependent aspartate aminotransferase-like (Major domain)"/>
    <property type="match status" value="1"/>
</dbReference>
<gene>
    <name evidence="9" type="ORF">C8F04DRAFT_1296086</name>
</gene>
<keyword evidence="5" id="KW-0663">Pyridoxal phosphate</keyword>
<evidence type="ECO:0000256" key="6">
    <source>
        <dbReference type="ARBA" id="ARBA00025785"/>
    </source>
</evidence>
<dbReference type="CDD" id="cd00609">
    <property type="entry name" value="AAT_like"/>
    <property type="match status" value="1"/>
</dbReference>
<comment type="similarity">
    <text evidence="6">Belongs to the class-I pyridoxal-phosphate-dependent aminotransferase family. Alanine aminotransferase subfamily.</text>
</comment>
<evidence type="ECO:0000256" key="3">
    <source>
        <dbReference type="ARBA" id="ARBA00022576"/>
    </source>
</evidence>
<comment type="caution">
    <text evidence="9">The sequence shown here is derived from an EMBL/GenBank/DDBJ whole genome shotgun (WGS) entry which is preliminary data.</text>
</comment>
<dbReference type="InterPro" id="IPR045088">
    <property type="entry name" value="ALAT1/2-like"/>
</dbReference>
<dbReference type="FunFam" id="3.40.640.10:FF:000012">
    <property type="entry name" value="alanine aminotransferase 2"/>
    <property type="match status" value="1"/>
</dbReference>
<name>A0AAD6WW17_9AGAR</name>
<dbReference type="Proteomes" id="UP001218188">
    <property type="component" value="Unassembled WGS sequence"/>
</dbReference>
<dbReference type="InterPro" id="IPR015424">
    <property type="entry name" value="PyrdxlP-dep_Trfase"/>
</dbReference>
<evidence type="ECO:0000259" key="8">
    <source>
        <dbReference type="Pfam" id="PF00155"/>
    </source>
</evidence>
<proteinExistence type="inferred from homology"/>
<protein>
    <submittedName>
        <fullName evidence="9">Pyridoxal phosphate-dependent transferase</fullName>
    </submittedName>
</protein>
<dbReference type="SUPFAM" id="SSF53383">
    <property type="entry name" value="PLP-dependent transferases"/>
    <property type="match status" value="1"/>
</dbReference>